<evidence type="ECO:0000313" key="2">
    <source>
        <dbReference type="Proteomes" id="UP000799754"/>
    </source>
</evidence>
<reference evidence="1" key="1">
    <citation type="journal article" date="2020" name="Stud. Mycol.">
        <title>101 Dothideomycetes genomes: a test case for predicting lifestyles and emergence of pathogens.</title>
        <authorList>
            <person name="Haridas S."/>
            <person name="Albert R."/>
            <person name="Binder M."/>
            <person name="Bloem J."/>
            <person name="Labutti K."/>
            <person name="Salamov A."/>
            <person name="Andreopoulos B."/>
            <person name="Baker S."/>
            <person name="Barry K."/>
            <person name="Bills G."/>
            <person name="Bluhm B."/>
            <person name="Cannon C."/>
            <person name="Castanera R."/>
            <person name="Culley D."/>
            <person name="Daum C."/>
            <person name="Ezra D."/>
            <person name="Gonzalez J."/>
            <person name="Henrissat B."/>
            <person name="Kuo A."/>
            <person name="Liang C."/>
            <person name="Lipzen A."/>
            <person name="Lutzoni F."/>
            <person name="Magnuson J."/>
            <person name="Mondo S."/>
            <person name="Nolan M."/>
            <person name="Ohm R."/>
            <person name="Pangilinan J."/>
            <person name="Park H.-J."/>
            <person name="Ramirez L."/>
            <person name="Alfaro M."/>
            <person name="Sun H."/>
            <person name="Tritt A."/>
            <person name="Yoshinaga Y."/>
            <person name="Zwiers L.-H."/>
            <person name="Turgeon B."/>
            <person name="Goodwin S."/>
            <person name="Spatafora J."/>
            <person name="Crous P."/>
            <person name="Grigoriev I."/>
        </authorList>
    </citation>
    <scope>NUCLEOTIDE SEQUENCE</scope>
    <source>
        <strain evidence="1">CBS 525.71</strain>
    </source>
</reference>
<evidence type="ECO:0000313" key="1">
    <source>
        <dbReference type="EMBL" id="KAF2621637.1"/>
    </source>
</evidence>
<comment type="caution">
    <text evidence="1">The sequence shown here is derived from an EMBL/GenBank/DDBJ whole genome shotgun (WGS) entry which is preliminary data.</text>
</comment>
<accession>A0ACB6RKY8</accession>
<dbReference type="Proteomes" id="UP000799754">
    <property type="component" value="Unassembled WGS sequence"/>
</dbReference>
<sequence>MAVSPLRNQSFAQNPSSSPLRPPHVQQPGKPNLNDMPQKIFLAALQSNRTLVPANPVNNPLNSQRIDAVAHAMWQVIFINENMMKGITTKASMLPQLKLRALARLNYLPSWWFIREMACGVMARQGWLMDDSEMQGLWKETVEWCTRVEIKVGMQGDSAAATKQEERLVQAPTVRERVLKVES</sequence>
<gene>
    <name evidence="1" type="ORF">BU25DRAFT_482612</name>
</gene>
<protein>
    <submittedName>
        <fullName evidence="1">Uncharacterized protein</fullName>
    </submittedName>
</protein>
<name>A0ACB6RKY8_9PLEO</name>
<dbReference type="EMBL" id="MU006753">
    <property type="protein sequence ID" value="KAF2621637.1"/>
    <property type="molecule type" value="Genomic_DNA"/>
</dbReference>
<keyword evidence="2" id="KW-1185">Reference proteome</keyword>
<organism evidence="1 2">
    <name type="scientific">Macroventuria anomochaeta</name>
    <dbReference type="NCBI Taxonomy" id="301207"/>
    <lineage>
        <taxon>Eukaryota</taxon>
        <taxon>Fungi</taxon>
        <taxon>Dikarya</taxon>
        <taxon>Ascomycota</taxon>
        <taxon>Pezizomycotina</taxon>
        <taxon>Dothideomycetes</taxon>
        <taxon>Pleosporomycetidae</taxon>
        <taxon>Pleosporales</taxon>
        <taxon>Pleosporineae</taxon>
        <taxon>Didymellaceae</taxon>
        <taxon>Macroventuria</taxon>
    </lineage>
</organism>
<proteinExistence type="predicted"/>